<dbReference type="RefSeq" id="WP_100900802.1">
    <property type="nucleotide sequence ID" value="NZ_CAWNNC010000001.1"/>
</dbReference>
<dbReference type="AlphaFoldDB" id="A0A2K8SWV4"/>
<sequence length="129" mass="14465">MYHPQMLPTTVAANSNLHQVIVSEATKDKAQTHELTITDIAISLSPVGFVISWMVFFLILRKIRALLGYKMVFPVKTLHKVPCKNCSFYSNNHYLKCAVNPSVVLTEEAMNCSEYLPSKKDSSSKNPFG</sequence>
<dbReference type="Proteomes" id="UP000232003">
    <property type="component" value="Chromosome"/>
</dbReference>
<name>A0A2K8SWV4_9NOSO</name>
<evidence type="ECO:0000313" key="2">
    <source>
        <dbReference type="EMBL" id="AUB39931.1"/>
    </source>
</evidence>
<evidence type="ECO:0000313" key="3">
    <source>
        <dbReference type="Proteomes" id="UP000232003"/>
    </source>
</evidence>
<gene>
    <name evidence="2" type="ORF">COO91_05928</name>
</gene>
<proteinExistence type="predicted"/>
<keyword evidence="1" id="KW-0812">Transmembrane</keyword>
<accession>A0A2K8SWV4</accession>
<keyword evidence="3" id="KW-1185">Reference proteome</keyword>
<dbReference type="EMBL" id="CP024785">
    <property type="protein sequence ID" value="AUB39931.1"/>
    <property type="molecule type" value="Genomic_DNA"/>
</dbReference>
<dbReference type="KEGG" id="nfl:COO91_05928"/>
<keyword evidence="1" id="KW-0472">Membrane</keyword>
<organism evidence="2 3">
    <name type="scientific">Nostoc flagelliforme CCNUN1</name>
    <dbReference type="NCBI Taxonomy" id="2038116"/>
    <lineage>
        <taxon>Bacteria</taxon>
        <taxon>Bacillati</taxon>
        <taxon>Cyanobacteriota</taxon>
        <taxon>Cyanophyceae</taxon>
        <taxon>Nostocales</taxon>
        <taxon>Nostocaceae</taxon>
        <taxon>Nostoc</taxon>
    </lineage>
</organism>
<keyword evidence="1" id="KW-1133">Transmembrane helix</keyword>
<protein>
    <submittedName>
        <fullName evidence="2">Uncharacterized protein</fullName>
    </submittedName>
</protein>
<evidence type="ECO:0000256" key="1">
    <source>
        <dbReference type="SAM" id="Phobius"/>
    </source>
</evidence>
<feature type="transmembrane region" description="Helical" evidence="1">
    <location>
        <begin position="40"/>
        <end position="60"/>
    </location>
</feature>
<reference evidence="2 3" key="1">
    <citation type="submission" date="2017-11" db="EMBL/GenBank/DDBJ databases">
        <title>Complete genome of a free-living desiccation-tolerant cyanobacterium and its photosynthetic adaptation to extreme terrestrial habitat.</title>
        <authorList>
            <person name="Shang J."/>
        </authorList>
    </citation>
    <scope>NUCLEOTIDE SEQUENCE [LARGE SCALE GENOMIC DNA]</scope>
    <source>
        <strain evidence="2 3">CCNUN1</strain>
    </source>
</reference>
<dbReference type="OrthoDB" id="457956at2"/>